<evidence type="ECO:0000313" key="4">
    <source>
        <dbReference type="Proteomes" id="UP000289664"/>
    </source>
</evidence>
<dbReference type="eggNOG" id="COG1216">
    <property type="taxonomic scope" value="Bacteria"/>
</dbReference>
<dbReference type="Pfam" id="PF00535">
    <property type="entry name" value="Glycos_transf_2"/>
    <property type="match status" value="1"/>
</dbReference>
<dbReference type="KEGG" id="csci:HDCHBGLK_01896"/>
<dbReference type="GO" id="GO:0016757">
    <property type="term" value="F:glycosyltransferase activity"/>
    <property type="evidence" value="ECO:0007669"/>
    <property type="project" value="UniProtKB-KW"/>
</dbReference>
<dbReference type="CAZy" id="GT2">
    <property type="family name" value="Glycosyltransferase Family 2"/>
</dbReference>
<dbReference type="PANTHER" id="PTHR43685">
    <property type="entry name" value="GLYCOSYLTRANSFERASE"/>
    <property type="match status" value="1"/>
</dbReference>
<dbReference type="InterPro" id="IPR001173">
    <property type="entry name" value="Glyco_trans_2-like"/>
</dbReference>
<keyword evidence="4" id="KW-1185">Reference proteome</keyword>
<dbReference type="InterPro" id="IPR050834">
    <property type="entry name" value="Glycosyltransf_2"/>
</dbReference>
<keyword evidence="3" id="KW-0808">Transferase</keyword>
<evidence type="ECO:0000313" key="3">
    <source>
        <dbReference type="EMBL" id="QBF74494.1"/>
    </source>
</evidence>
<dbReference type="Proteomes" id="UP000289664">
    <property type="component" value="Chromosome"/>
</dbReference>
<dbReference type="STRING" id="411468.CLOSCI_03446"/>
<dbReference type="GeneID" id="62696103"/>
<dbReference type="EMBL" id="CP036170">
    <property type="protein sequence ID" value="QBF74494.1"/>
    <property type="molecule type" value="Genomic_DNA"/>
</dbReference>
<organism evidence="3 4">
    <name type="scientific">Clostridium scindens (strain ATCC 35704 / DSM 5676 / VPI 13733 / 19)</name>
    <dbReference type="NCBI Taxonomy" id="411468"/>
    <lineage>
        <taxon>Bacteria</taxon>
        <taxon>Bacillati</taxon>
        <taxon>Bacillota</taxon>
        <taxon>Clostridia</taxon>
        <taxon>Lachnospirales</taxon>
        <taxon>Lachnospiraceae</taxon>
    </lineage>
</organism>
<dbReference type="InterPro" id="IPR029044">
    <property type="entry name" value="Nucleotide-diphossugar_trans"/>
</dbReference>
<name>B0NIW7_CLOS5</name>
<comment type="similarity">
    <text evidence="1">Belongs to the glycosyltransferase 2 family.</text>
</comment>
<dbReference type="OrthoDB" id="199095at2"/>
<dbReference type="RefSeq" id="WP_004608110.1">
    <property type="nucleotide sequence ID" value="NZ_CP036170.1"/>
</dbReference>
<protein>
    <submittedName>
        <fullName evidence="3">Glycosyltransferase EpsE</fullName>
        <ecNumber evidence="3">2.4.-.-</ecNumber>
    </submittedName>
</protein>
<accession>B0NIW7</accession>
<sequence length="387" mass="45904">MVSVILCTYNREKTICEAVDSILAQTYRDFELLIVDDGSTDGTRALLEEYRDERMKCIYLPENSYYCYAANIGIEQVSGKYVAFATSDDVWMPEKLEKQVRYLEEHPKCGAVFSKVALIGKEGERVEKEYPEIMKMFEQDNRSRTEWMHRFLEEGNCLSHPASIVRKSILDNIGGYNLLYAQLADFDLWVRIVIESEIYIYPERLVKYRWYSEKGQISGLTEEKWMRMVHEFTMIKRNLLENLEDEKFKEFFQEMFRNPESSTHVELEFERAFLMMEKGIDFTRINLIGFQKIEEALRIPGAMKVLKEHFGMRIQDLYKQNGQKWYLDVSKEQLQNLEEQLEYLEEERRNLQIAIVQCEKEYNGILQSTCWKITKPLRAVLDIIKGK</sequence>
<proteinExistence type="inferred from homology"/>
<dbReference type="SUPFAM" id="SSF53448">
    <property type="entry name" value="Nucleotide-diphospho-sugar transferases"/>
    <property type="match status" value="1"/>
</dbReference>
<reference evidence="3 4" key="1">
    <citation type="journal article" date="2019" name="Appl. Environ. Microbiol.">
        <title>Clostridium scindens ATCC 35704: integration of nutritional requirements, the complete genome sequence, and global transcriptional responses to bile acids.</title>
        <authorList>
            <person name="Devendran S."/>
            <person name="Shrestha R."/>
            <person name="Alves J.M.P."/>
            <person name="Wolf P.G."/>
            <person name="Ly L."/>
            <person name="Hernandez A.G."/>
            <person name="Mendez-Garcia C."/>
            <person name="Inboden A."/>
            <person name="Wiley J."/>
            <person name="Paul O."/>
            <person name="Allen A."/>
            <person name="Springer E."/>
            <person name="Wright C.L."/>
            <person name="Fields C.J."/>
            <person name="Daniel S.L."/>
            <person name="Ridlon J.M."/>
        </authorList>
    </citation>
    <scope>NUCLEOTIDE SEQUENCE [LARGE SCALE GENOMIC DNA]</scope>
    <source>
        <strain evidence="3 4">ATCC 35704</strain>
    </source>
</reference>
<dbReference type="AlphaFoldDB" id="B0NIW7"/>
<evidence type="ECO:0000256" key="1">
    <source>
        <dbReference type="ARBA" id="ARBA00006739"/>
    </source>
</evidence>
<keyword evidence="3" id="KW-0328">Glycosyltransferase</keyword>
<dbReference type="Gene3D" id="3.90.550.10">
    <property type="entry name" value="Spore Coat Polysaccharide Biosynthesis Protein SpsA, Chain A"/>
    <property type="match status" value="1"/>
</dbReference>
<gene>
    <name evidence="3" type="primary">epsE</name>
    <name evidence="3" type="ORF">HDCHBGLK_01896</name>
</gene>
<dbReference type="HOGENOM" id="CLU_025996_0_4_9"/>
<dbReference type="PANTHER" id="PTHR43685:SF11">
    <property type="entry name" value="GLYCOSYLTRANSFERASE TAGX-RELATED"/>
    <property type="match status" value="1"/>
</dbReference>
<evidence type="ECO:0000259" key="2">
    <source>
        <dbReference type="Pfam" id="PF00535"/>
    </source>
</evidence>
<feature type="domain" description="Glycosyltransferase 2-like" evidence="2">
    <location>
        <begin position="3"/>
        <end position="171"/>
    </location>
</feature>
<dbReference type="EC" id="2.4.-.-" evidence="3"/>